<dbReference type="SUPFAM" id="SSF54637">
    <property type="entry name" value="Thioesterase/thiol ester dehydrase-isomerase"/>
    <property type="match status" value="2"/>
</dbReference>
<gene>
    <name evidence="5" type="ORF">SELMODRAFT_98499</name>
</gene>
<accession>D8RPH1</accession>
<evidence type="ECO:0000313" key="6">
    <source>
        <dbReference type="Proteomes" id="UP000001514"/>
    </source>
</evidence>
<dbReference type="PANTHER" id="PTHR11066:SF34">
    <property type="entry name" value="ACYL-COENZYME A THIOESTERASE 8"/>
    <property type="match status" value="1"/>
</dbReference>
<name>D8RPH1_SELML</name>
<dbReference type="Pfam" id="PF13622">
    <property type="entry name" value="4HBT_3"/>
    <property type="match status" value="1"/>
</dbReference>
<dbReference type="GO" id="GO:0047617">
    <property type="term" value="F:fatty acyl-CoA hydrolase activity"/>
    <property type="evidence" value="ECO:0000318"/>
    <property type="project" value="GO_Central"/>
</dbReference>
<dbReference type="Proteomes" id="UP000001514">
    <property type="component" value="Unassembled WGS sequence"/>
</dbReference>
<dbReference type="InterPro" id="IPR049449">
    <property type="entry name" value="TesB_ACOT8-like_N"/>
</dbReference>
<dbReference type="STRING" id="88036.D8RPH1"/>
<dbReference type="KEGG" id="smo:SELMODRAFT_98499"/>
<evidence type="ECO:0008006" key="7">
    <source>
        <dbReference type="Google" id="ProtNLM"/>
    </source>
</evidence>
<dbReference type="EMBL" id="GL377585">
    <property type="protein sequence ID" value="EFJ26036.1"/>
    <property type="molecule type" value="Genomic_DNA"/>
</dbReference>
<dbReference type="PANTHER" id="PTHR11066">
    <property type="entry name" value="ACYL-COA THIOESTERASE"/>
    <property type="match status" value="1"/>
</dbReference>
<keyword evidence="6" id="KW-1185">Reference proteome</keyword>
<evidence type="ECO:0000259" key="3">
    <source>
        <dbReference type="Pfam" id="PF02551"/>
    </source>
</evidence>
<sequence>MFGGQFVGQALAAAVKSVEPSLSVHSLHSYFLYVGDFSLPVSYKVEKIRDSPAFATRNVTAIQRGRKVFTLLASFQRQEESITYQDPMPDTPDPTRLRSLERTMLSQLGDPRIPMKMRENLAVYPMKVHPLDVRLCEPNNHISPRNLEPSQNLWLRCKERLPDDQALHRCVVAYASDWMFVQTVLRPYEGDRRVKYRLLSLDHSMWFHKDIKADEWLLFQITSPRASESRGLVIGHMYNQSGEVGL</sequence>
<proteinExistence type="inferred from homology"/>
<dbReference type="GO" id="GO:0006637">
    <property type="term" value="P:acyl-CoA metabolic process"/>
    <property type="evidence" value="ECO:0000318"/>
    <property type="project" value="GO_Central"/>
</dbReference>
<feature type="domain" description="Acyl-CoA thioesterase-like N-terminal HotDog" evidence="4">
    <location>
        <begin position="2"/>
        <end position="76"/>
    </location>
</feature>
<evidence type="ECO:0000313" key="5">
    <source>
        <dbReference type="EMBL" id="EFJ26036.1"/>
    </source>
</evidence>
<dbReference type="CDD" id="cd03445">
    <property type="entry name" value="Thioesterase_II_repeat2"/>
    <property type="match status" value="1"/>
</dbReference>
<reference evidence="5 6" key="1">
    <citation type="journal article" date="2011" name="Science">
        <title>The Selaginella genome identifies genetic changes associated with the evolution of vascular plants.</title>
        <authorList>
            <person name="Banks J.A."/>
            <person name="Nishiyama T."/>
            <person name="Hasebe M."/>
            <person name="Bowman J.L."/>
            <person name="Gribskov M."/>
            <person name="dePamphilis C."/>
            <person name="Albert V.A."/>
            <person name="Aono N."/>
            <person name="Aoyama T."/>
            <person name="Ambrose B.A."/>
            <person name="Ashton N.W."/>
            <person name="Axtell M.J."/>
            <person name="Barker E."/>
            <person name="Barker M.S."/>
            <person name="Bennetzen J.L."/>
            <person name="Bonawitz N.D."/>
            <person name="Chapple C."/>
            <person name="Cheng C."/>
            <person name="Correa L.G."/>
            <person name="Dacre M."/>
            <person name="DeBarry J."/>
            <person name="Dreyer I."/>
            <person name="Elias M."/>
            <person name="Engstrom E.M."/>
            <person name="Estelle M."/>
            <person name="Feng L."/>
            <person name="Finet C."/>
            <person name="Floyd S.K."/>
            <person name="Frommer W.B."/>
            <person name="Fujita T."/>
            <person name="Gramzow L."/>
            <person name="Gutensohn M."/>
            <person name="Harholt J."/>
            <person name="Hattori M."/>
            <person name="Heyl A."/>
            <person name="Hirai T."/>
            <person name="Hiwatashi Y."/>
            <person name="Ishikawa M."/>
            <person name="Iwata M."/>
            <person name="Karol K.G."/>
            <person name="Koehler B."/>
            <person name="Kolukisaoglu U."/>
            <person name="Kubo M."/>
            <person name="Kurata T."/>
            <person name="Lalonde S."/>
            <person name="Li K."/>
            <person name="Li Y."/>
            <person name="Litt A."/>
            <person name="Lyons E."/>
            <person name="Manning G."/>
            <person name="Maruyama T."/>
            <person name="Michael T.P."/>
            <person name="Mikami K."/>
            <person name="Miyazaki S."/>
            <person name="Morinaga S."/>
            <person name="Murata T."/>
            <person name="Mueller-Roeber B."/>
            <person name="Nelson D.R."/>
            <person name="Obara M."/>
            <person name="Oguri Y."/>
            <person name="Olmstead R.G."/>
            <person name="Onodera N."/>
            <person name="Petersen B.L."/>
            <person name="Pils B."/>
            <person name="Prigge M."/>
            <person name="Rensing S.A."/>
            <person name="Riano-Pachon D.M."/>
            <person name="Roberts A.W."/>
            <person name="Sato Y."/>
            <person name="Scheller H.V."/>
            <person name="Schulz B."/>
            <person name="Schulz C."/>
            <person name="Shakirov E.V."/>
            <person name="Shibagaki N."/>
            <person name="Shinohara N."/>
            <person name="Shippen D.E."/>
            <person name="Soerensen I."/>
            <person name="Sotooka R."/>
            <person name="Sugimoto N."/>
            <person name="Sugita M."/>
            <person name="Sumikawa N."/>
            <person name="Tanurdzic M."/>
            <person name="Theissen G."/>
            <person name="Ulvskov P."/>
            <person name="Wakazuki S."/>
            <person name="Weng J.K."/>
            <person name="Willats W.W."/>
            <person name="Wipf D."/>
            <person name="Wolf P.G."/>
            <person name="Yang L."/>
            <person name="Zimmer A.D."/>
            <person name="Zhu Q."/>
            <person name="Mitros T."/>
            <person name="Hellsten U."/>
            <person name="Loque D."/>
            <person name="Otillar R."/>
            <person name="Salamov A."/>
            <person name="Schmutz J."/>
            <person name="Shapiro H."/>
            <person name="Lindquist E."/>
            <person name="Lucas S."/>
            <person name="Rokhsar D."/>
            <person name="Grigoriev I.V."/>
        </authorList>
    </citation>
    <scope>NUCLEOTIDE SEQUENCE [LARGE SCALE GENOMIC DNA]</scope>
</reference>
<dbReference type="CDD" id="cd03444">
    <property type="entry name" value="Thioesterase_II_repeat1"/>
    <property type="match status" value="1"/>
</dbReference>
<keyword evidence="2" id="KW-0378">Hydrolase</keyword>
<dbReference type="InParanoid" id="D8RPH1"/>
<dbReference type="OMA" id="CEHNNST"/>
<dbReference type="InterPro" id="IPR042171">
    <property type="entry name" value="Acyl-CoA_hotdog"/>
</dbReference>
<dbReference type="eggNOG" id="KOG3016">
    <property type="taxonomic scope" value="Eukaryota"/>
</dbReference>
<protein>
    <recommendedName>
        <fullName evidence="7">Acyl-CoA thioesterase II domain-containing protein</fullName>
    </recommendedName>
</protein>
<dbReference type="InterPro" id="IPR003703">
    <property type="entry name" value="Acyl_CoA_thio"/>
</dbReference>
<dbReference type="InterPro" id="IPR025652">
    <property type="entry name" value="TesB_C"/>
</dbReference>
<evidence type="ECO:0000256" key="1">
    <source>
        <dbReference type="ARBA" id="ARBA00006538"/>
    </source>
</evidence>
<organism evidence="6">
    <name type="scientific">Selaginella moellendorffii</name>
    <name type="common">Spikemoss</name>
    <dbReference type="NCBI Taxonomy" id="88036"/>
    <lineage>
        <taxon>Eukaryota</taxon>
        <taxon>Viridiplantae</taxon>
        <taxon>Streptophyta</taxon>
        <taxon>Embryophyta</taxon>
        <taxon>Tracheophyta</taxon>
        <taxon>Lycopodiopsida</taxon>
        <taxon>Selaginellales</taxon>
        <taxon>Selaginellaceae</taxon>
        <taxon>Selaginella</taxon>
    </lineage>
</organism>
<dbReference type="Gene3D" id="2.40.160.210">
    <property type="entry name" value="Acyl-CoA thioesterase, double hotdog domain"/>
    <property type="match status" value="1"/>
</dbReference>
<evidence type="ECO:0000259" key="4">
    <source>
        <dbReference type="Pfam" id="PF13622"/>
    </source>
</evidence>
<feature type="domain" description="Acyl-CoA thioesterase 2 C-terminal" evidence="3">
    <location>
        <begin position="145"/>
        <end position="243"/>
    </location>
</feature>
<dbReference type="OrthoDB" id="68328at2759"/>
<dbReference type="Gramene" id="EFJ26036">
    <property type="protein sequence ID" value="EFJ26036"/>
    <property type="gene ID" value="SELMODRAFT_98499"/>
</dbReference>
<dbReference type="HOGENOM" id="CLU_032690_0_0_1"/>
<dbReference type="AlphaFoldDB" id="D8RPH1"/>
<dbReference type="Pfam" id="PF02551">
    <property type="entry name" value="Acyl_CoA_thio"/>
    <property type="match status" value="1"/>
</dbReference>
<dbReference type="InterPro" id="IPR029069">
    <property type="entry name" value="HotDog_dom_sf"/>
</dbReference>
<evidence type="ECO:0000256" key="2">
    <source>
        <dbReference type="ARBA" id="ARBA00022801"/>
    </source>
</evidence>
<dbReference type="GO" id="GO:0009062">
    <property type="term" value="P:fatty acid catabolic process"/>
    <property type="evidence" value="ECO:0000318"/>
    <property type="project" value="GO_Central"/>
</dbReference>
<comment type="similarity">
    <text evidence="1">Belongs to the C/M/P thioester hydrolase family.</text>
</comment>